<dbReference type="InterPro" id="IPR000601">
    <property type="entry name" value="PKD_dom"/>
</dbReference>
<dbReference type="PROSITE" id="PS51892">
    <property type="entry name" value="SUBTILASE"/>
    <property type="match status" value="1"/>
</dbReference>
<feature type="active site" description="Charge relay system" evidence="7">
    <location>
        <position position="136"/>
    </location>
</feature>
<dbReference type="Gene3D" id="3.40.50.200">
    <property type="entry name" value="Peptidase S8/S53 domain"/>
    <property type="match status" value="1"/>
</dbReference>
<evidence type="ECO:0000313" key="11">
    <source>
        <dbReference type="Proteomes" id="UP000178808"/>
    </source>
</evidence>
<dbReference type="InterPro" id="IPR034084">
    <property type="entry name" value="Thermitase-like_dom"/>
</dbReference>
<dbReference type="InterPro" id="IPR022409">
    <property type="entry name" value="PKD/Chitinase_dom"/>
</dbReference>
<dbReference type="PROSITE" id="PS00136">
    <property type="entry name" value="SUBTILASE_ASP"/>
    <property type="match status" value="1"/>
</dbReference>
<dbReference type="SUPFAM" id="SSF52743">
    <property type="entry name" value="Subtilisin-like"/>
    <property type="match status" value="1"/>
</dbReference>
<evidence type="ECO:0000259" key="9">
    <source>
        <dbReference type="PROSITE" id="PS50093"/>
    </source>
</evidence>
<dbReference type="InterPro" id="IPR015500">
    <property type="entry name" value="Peptidase_S8_subtilisin-rel"/>
</dbReference>
<dbReference type="PROSITE" id="PS00138">
    <property type="entry name" value="SUBTILASE_SER"/>
    <property type="match status" value="1"/>
</dbReference>
<dbReference type="SMART" id="SM00089">
    <property type="entry name" value="PKD"/>
    <property type="match status" value="1"/>
</dbReference>
<keyword evidence="4 7" id="KW-0645">Protease</keyword>
<dbReference type="InterPro" id="IPR036852">
    <property type="entry name" value="Peptidase_S8/S53_dom_sf"/>
</dbReference>
<dbReference type="PRINTS" id="PR00723">
    <property type="entry name" value="SUBTILISIN"/>
</dbReference>
<dbReference type="PANTHER" id="PTHR43806">
    <property type="entry name" value="PEPTIDASE S8"/>
    <property type="match status" value="1"/>
</dbReference>
<evidence type="ECO:0000256" key="4">
    <source>
        <dbReference type="ARBA" id="ARBA00022670"/>
    </source>
</evidence>
<evidence type="ECO:0000313" key="10">
    <source>
        <dbReference type="EMBL" id="OGY60351.1"/>
    </source>
</evidence>
<dbReference type="Pfam" id="PF17957">
    <property type="entry name" value="Big_7"/>
    <property type="match status" value="1"/>
</dbReference>
<dbReference type="Proteomes" id="UP000178808">
    <property type="component" value="Unassembled WGS sequence"/>
</dbReference>
<comment type="caution">
    <text evidence="10">The sequence shown here is derived from an EMBL/GenBank/DDBJ whole genome shotgun (WGS) entry which is preliminary data.</text>
</comment>
<dbReference type="Pfam" id="PF18911">
    <property type="entry name" value="PKD_4"/>
    <property type="match status" value="1"/>
</dbReference>
<dbReference type="InterPro" id="IPR000209">
    <property type="entry name" value="Peptidase_S8/S53_dom"/>
</dbReference>
<feature type="domain" description="PKD" evidence="9">
    <location>
        <begin position="515"/>
        <end position="604"/>
    </location>
</feature>
<dbReference type="InterPro" id="IPR023828">
    <property type="entry name" value="Peptidase_S8_Ser-AS"/>
</dbReference>
<dbReference type="GO" id="GO:0004252">
    <property type="term" value="F:serine-type endopeptidase activity"/>
    <property type="evidence" value="ECO:0007669"/>
    <property type="project" value="UniProtKB-UniRule"/>
</dbReference>
<dbReference type="InterPro" id="IPR023827">
    <property type="entry name" value="Peptidase_S8_Asp-AS"/>
</dbReference>
<keyword evidence="3" id="KW-0964">Secreted</keyword>
<accession>A0A1G1Z6V2</accession>
<comment type="subcellular location">
    <subcellularLocation>
        <location evidence="1">Secreted</location>
    </subcellularLocation>
</comment>
<dbReference type="InterPro" id="IPR050131">
    <property type="entry name" value="Peptidase_S8_subtilisin-like"/>
</dbReference>
<dbReference type="CDD" id="cd07484">
    <property type="entry name" value="Peptidases_S8_Thermitase_like"/>
    <property type="match status" value="1"/>
</dbReference>
<evidence type="ECO:0000256" key="2">
    <source>
        <dbReference type="ARBA" id="ARBA00011073"/>
    </source>
</evidence>
<dbReference type="SUPFAM" id="SSF49299">
    <property type="entry name" value="PKD domain"/>
    <property type="match status" value="1"/>
</dbReference>
<proteinExistence type="inferred from homology"/>
<reference evidence="10 11" key="1">
    <citation type="journal article" date="2016" name="Nat. Commun.">
        <title>Thousands of microbial genomes shed light on interconnected biogeochemical processes in an aquifer system.</title>
        <authorList>
            <person name="Anantharaman K."/>
            <person name="Brown C.T."/>
            <person name="Hug L.A."/>
            <person name="Sharon I."/>
            <person name="Castelle C.J."/>
            <person name="Probst A.J."/>
            <person name="Thomas B.C."/>
            <person name="Singh A."/>
            <person name="Wilkins M.J."/>
            <person name="Karaoz U."/>
            <person name="Brodie E.L."/>
            <person name="Williams K.H."/>
            <person name="Hubbard S.S."/>
            <person name="Banfield J.F."/>
        </authorList>
    </citation>
    <scope>NUCLEOTIDE SEQUENCE [LARGE SCALE GENOMIC DNA]</scope>
</reference>
<keyword evidence="6 7" id="KW-0720">Serine protease</keyword>
<evidence type="ECO:0000256" key="8">
    <source>
        <dbReference type="RuleBase" id="RU003355"/>
    </source>
</evidence>
<gene>
    <name evidence="10" type="ORF">A3I31_00050</name>
</gene>
<dbReference type="PROSITE" id="PS50093">
    <property type="entry name" value="PKD"/>
    <property type="match status" value="1"/>
</dbReference>
<dbReference type="AlphaFoldDB" id="A0A1G1Z6V2"/>
<evidence type="ECO:0000256" key="1">
    <source>
        <dbReference type="ARBA" id="ARBA00004613"/>
    </source>
</evidence>
<dbReference type="EMBL" id="MHIZ01000019">
    <property type="protein sequence ID" value="OGY60351.1"/>
    <property type="molecule type" value="Genomic_DNA"/>
</dbReference>
<dbReference type="InterPro" id="IPR013783">
    <property type="entry name" value="Ig-like_fold"/>
</dbReference>
<sequence>MRKFFVISIVFATIFSFVPFVPDTAAFETELFEAPSSQAEDSYVQDEVLIKFKGAERFQRIKARRGERVEALVERYRNRFDIEYAEPNYIAHTFLVPNDPYYSYQWHFSNPSYGGIQLPVAWDIANGSDVVVAVIDTGVAYENYQKDLLSPIYYKAPDFATTQFVPGYDFVEDDTHPNDDEGHGTHVTGTIAQSTNNGLGVAGVAYGAKIMPVKVLNKQGSGTYADIADGIRFAADNGAKVINMSLGGSSPSFVLEDALAYAYAQGVTIVAAAGNGNSSTPSYPAAYDAYVISVGATRYDETRAPYSNYGSTVDVVAPGGDLTIDQNNDGYGDGVLQQTFGNKVTNQWGYYFYQGTSMASPHVAGVAALVLSVGGSVDTPDEVRDVLQSTAEDIGDTGKDTTYGYGLVDAAAAVASASEPVDNPPTILLTNPTAGIVAGMVTVSAQASDDQGIERVDFFADEVVFSSDTTLPYEALWDSTIVSDKVLAIGAIAYDTQGQLASDQVIVTVDNVNDLPIANAGADQSVLVGQNVSLNGSGSSDPDGTISSYAWDFGDGSAGSPQVVPGINHTYAATGIYTVTLTVTDNRGETASDTALITVVAASLTNIKLTSVSARNVKAFKSYRVDATAKNFEPTKQAVVFRLEIYNPNGVQIFWPGLGDKTVSISKGSSKSVAWSGIVTSGSNGVYTAKVSVLKNGTVLDTKTATFTVSGF</sequence>
<keyword evidence="5 7" id="KW-0378">Hydrolase</keyword>
<evidence type="ECO:0000256" key="7">
    <source>
        <dbReference type="PROSITE-ProRule" id="PRU01240"/>
    </source>
</evidence>
<feature type="active site" description="Charge relay system" evidence="7">
    <location>
        <position position="357"/>
    </location>
</feature>
<evidence type="ECO:0000256" key="3">
    <source>
        <dbReference type="ARBA" id="ARBA00022525"/>
    </source>
</evidence>
<feature type="active site" description="Charge relay system" evidence="7">
    <location>
        <position position="183"/>
    </location>
</feature>
<evidence type="ECO:0000256" key="5">
    <source>
        <dbReference type="ARBA" id="ARBA00022801"/>
    </source>
</evidence>
<protein>
    <recommendedName>
        <fullName evidence="9">PKD domain-containing protein</fullName>
    </recommendedName>
</protein>
<dbReference type="GO" id="GO:0006508">
    <property type="term" value="P:proteolysis"/>
    <property type="evidence" value="ECO:0007669"/>
    <property type="project" value="UniProtKB-KW"/>
</dbReference>
<dbReference type="InterPro" id="IPR035986">
    <property type="entry name" value="PKD_dom_sf"/>
</dbReference>
<evidence type="ECO:0000256" key="6">
    <source>
        <dbReference type="ARBA" id="ARBA00022825"/>
    </source>
</evidence>
<dbReference type="Pfam" id="PF00082">
    <property type="entry name" value="Peptidase_S8"/>
    <property type="match status" value="1"/>
</dbReference>
<name>A0A1G1Z6V2_9BACT</name>
<dbReference type="GO" id="GO:0005576">
    <property type="term" value="C:extracellular region"/>
    <property type="evidence" value="ECO:0007669"/>
    <property type="project" value="UniProtKB-SubCell"/>
</dbReference>
<dbReference type="Gene3D" id="2.60.40.10">
    <property type="entry name" value="Immunoglobulins"/>
    <property type="match status" value="2"/>
</dbReference>
<dbReference type="PANTHER" id="PTHR43806:SF11">
    <property type="entry name" value="CEREVISIN-RELATED"/>
    <property type="match status" value="1"/>
</dbReference>
<comment type="similarity">
    <text evidence="2 7 8">Belongs to the peptidase S8 family.</text>
</comment>
<dbReference type="CDD" id="cd00146">
    <property type="entry name" value="PKD"/>
    <property type="match status" value="1"/>
</dbReference>
<organism evidence="10 11">
    <name type="scientific">Candidatus Colwellbacteria bacterium RIFCSPLOWO2_02_FULL_44_20b</name>
    <dbReference type="NCBI Taxonomy" id="1797691"/>
    <lineage>
        <taxon>Bacteria</taxon>
        <taxon>Candidatus Colwelliibacteriota</taxon>
    </lineage>
</organism>